<proteinExistence type="predicted"/>
<feature type="non-terminal residue" evidence="2">
    <location>
        <position position="74"/>
    </location>
</feature>
<name>A0A0F9DS79_9ZZZZ</name>
<accession>A0A0F9DS79</accession>
<dbReference type="EMBL" id="LAZR01040328">
    <property type="protein sequence ID" value="KKL14758.1"/>
    <property type="molecule type" value="Genomic_DNA"/>
</dbReference>
<feature type="region of interest" description="Disordered" evidence="1">
    <location>
        <begin position="1"/>
        <end position="28"/>
    </location>
</feature>
<reference evidence="2" key="1">
    <citation type="journal article" date="2015" name="Nature">
        <title>Complex archaea that bridge the gap between prokaryotes and eukaryotes.</title>
        <authorList>
            <person name="Spang A."/>
            <person name="Saw J.H."/>
            <person name="Jorgensen S.L."/>
            <person name="Zaremba-Niedzwiedzka K."/>
            <person name="Martijn J."/>
            <person name="Lind A.E."/>
            <person name="van Eijk R."/>
            <person name="Schleper C."/>
            <person name="Guy L."/>
            <person name="Ettema T.J."/>
        </authorList>
    </citation>
    <scope>NUCLEOTIDE SEQUENCE</scope>
</reference>
<organism evidence="2">
    <name type="scientific">marine sediment metagenome</name>
    <dbReference type="NCBI Taxonomy" id="412755"/>
    <lineage>
        <taxon>unclassified sequences</taxon>
        <taxon>metagenomes</taxon>
        <taxon>ecological metagenomes</taxon>
    </lineage>
</organism>
<protein>
    <submittedName>
        <fullName evidence="2">Uncharacterized protein</fullName>
    </submittedName>
</protein>
<gene>
    <name evidence="2" type="ORF">LCGC14_2512440</name>
</gene>
<feature type="compositionally biased region" description="Low complexity" evidence="1">
    <location>
        <begin position="15"/>
        <end position="28"/>
    </location>
</feature>
<evidence type="ECO:0000313" key="2">
    <source>
        <dbReference type="EMBL" id="KKL14758.1"/>
    </source>
</evidence>
<sequence length="74" mass="6993">MASGNFPGCAVARHSSGSSATAVPPSPAGAATGAATLVANLTDPAPVAETIEALAFNAGGGTLYAVRDVAGVHT</sequence>
<evidence type="ECO:0000256" key="1">
    <source>
        <dbReference type="SAM" id="MobiDB-lite"/>
    </source>
</evidence>
<comment type="caution">
    <text evidence="2">The sequence shown here is derived from an EMBL/GenBank/DDBJ whole genome shotgun (WGS) entry which is preliminary data.</text>
</comment>
<dbReference type="AlphaFoldDB" id="A0A0F9DS79"/>